<name>A0A6G3TDC6_9ACTN</name>
<dbReference type="InterPro" id="IPR013792">
    <property type="entry name" value="RNA3'P_cycl/enolpyr_Trfase_a/b"/>
</dbReference>
<evidence type="ECO:0000256" key="5">
    <source>
        <dbReference type="ARBA" id="ARBA00022679"/>
    </source>
</evidence>
<dbReference type="HAMAP" id="MF_00111">
    <property type="entry name" value="MurA"/>
    <property type="match status" value="1"/>
</dbReference>
<comment type="function">
    <text evidence="10 13">Cell wall formation. Adds enolpyruvyl to UDP-N-acetylglucosamine.</text>
</comment>
<evidence type="ECO:0000256" key="2">
    <source>
        <dbReference type="ARBA" id="ARBA00004752"/>
    </source>
</evidence>
<keyword evidence="7 13" id="KW-0573">Peptidoglycan synthesis</keyword>
<dbReference type="GO" id="GO:0019277">
    <property type="term" value="P:UDP-N-acetylgalactosamine biosynthetic process"/>
    <property type="evidence" value="ECO:0007669"/>
    <property type="project" value="InterPro"/>
</dbReference>
<sequence length="449" mass="48196">MNSSTPQERPMAADRHTYRITGGVPLRGTVEASGAKNAVTKELVATLLTDEPCTLHGVPRILEVDLVLGMLAELGTEVTWLGEHTVRVHTPKVANTSLSSAYSGVNRIPILMMGPLLHRRGETVVPLPGGCTIGKRPIDFHLEGLHQMGADIVDRPGSVKVTATRLTGAHVHLPFPSVGATENLLLAAALAKGTTVISNAAVEPEIVDLVLMLQKMGALITIDTDRTLTISGVDELRGVEHHTVADRIEIASFAAAAVATDGRIEVRGARQDHLITFLNALRHIGGEFTETENGLEFFRGRPLTATDIETGVHPGFMTDWQQPITVLLTQATGTSVVHETIYEDRFGYAEQLSRSMGADIELTTRCLGATACRWHNRDFQHTAKINGPTQLKAADLVIPDLRAGFGYVLAALVADGTSTISGTRYLERGYEEPVAKLAAVGARITTQPA</sequence>
<evidence type="ECO:0000259" key="14">
    <source>
        <dbReference type="Pfam" id="PF00275"/>
    </source>
</evidence>
<evidence type="ECO:0000256" key="12">
    <source>
        <dbReference type="ARBA" id="ARBA00047527"/>
    </source>
</evidence>
<reference evidence="15 16" key="1">
    <citation type="submission" date="2020-01" db="EMBL/GenBank/DDBJ databases">
        <title>Insect and environment-associated Actinomycetes.</title>
        <authorList>
            <person name="Currrie C."/>
            <person name="Chevrette M."/>
            <person name="Carlson C."/>
            <person name="Stubbendieck R."/>
            <person name="Wendt-Pienkowski E."/>
        </authorList>
    </citation>
    <scope>NUCLEOTIDE SEQUENCE [LARGE SCALE GENOMIC DNA]</scope>
    <source>
        <strain evidence="15 16">SID7739</strain>
    </source>
</reference>
<protein>
    <recommendedName>
        <fullName evidence="13">UDP-N-acetylglucosamine 1-carboxyvinyltransferase</fullName>
        <ecNumber evidence="13">2.5.1.7</ecNumber>
    </recommendedName>
    <alternativeName>
        <fullName evidence="13">Enoylpyruvate transferase</fullName>
    </alternativeName>
    <alternativeName>
        <fullName evidence="13">UDP-N-acetylglucosamine enolpyruvyl transferase</fullName>
        <shortName evidence="13">EPT</shortName>
    </alternativeName>
</protein>
<feature type="binding site" evidence="13">
    <location>
        <position position="319"/>
    </location>
    <ligand>
        <name>UDP-N-acetyl-alpha-D-glucosamine</name>
        <dbReference type="ChEBI" id="CHEBI:57705"/>
    </ligand>
</feature>
<accession>A0A6G3TDC6</accession>
<dbReference type="InterPro" id="IPR001986">
    <property type="entry name" value="Enolpyruvate_Tfrase_dom"/>
</dbReference>
<evidence type="ECO:0000256" key="9">
    <source>
        <dbReference type="ARBA" id="ARBA00023316"/>
    </source>
</evidence>
<dbReference type="GO" id="GO:0071555">
    <property type="term" value="P:cell wall organization"/>
    <property type="evidence" value="ECO:0007669"/>
    <property type="project" value="UniProtKB-KW"/>
</dbReference>
<evidence type="ECO:0000256" key="7">
    <source>
        <dbReference type="ARBA" id="ARBA00022984"/>
    </source>
</evidence>
<dbReference type="GO" id="GO:0009252">
    <property type="term" value="P:peptidoglycan biosynthetic process"/>
    <property type="evidence" value="ECO:0007669"/>
    <property type="project" value="UniProtKB-UniRule"/>
</dbReference>
<feature type="active site" description="Proton donor" evidence="13">
    <location>
        <position position="131"/>
    </location>
</feature>
<dbReference type="PANTHER" id="PTHR43783:SF1">
    <property type="entry name" value="UDP-N-ACETYLGLUCOSAMINE 1-CARBOXYVINYLTRANSFERASE"/>
    <property type="match status" value="1"/>
</dbReference>
<dbReference type="NCBIfam" id="TIGR01072">
    <property type="entry name" value="murA"/>
    <property type="match status" value="1"/>
</dbReference>
<evidence type="ECO:0000256" key="10">
    <source>
        <dbReference type="ARBA" id="ARBA00037534"/>
    </source>
</evidence>
<dbReference type="InterPro" id="IPR036968">
    <property type="entry name" value="Enolpyruvate_Tfrase_sf"/>
</dbReference>
<dbReference type="Gene3D" id="3.65.10.10">
    <property type="entry name" value="Enolpyruvate transferase domain"/>
    <property type="match status" value="2"/>
</dbReference>
<proteinExistence type="inferred from homology"/>
<evidence type="ECO:0000313" key="15">
    <source>
        <dbReference type="EMBL" id="NEC34546.1"/>
    </source>
</evidence>
<keyword evidence="5 13" id="KW-0808">Transferase</keyword>
<comment type="caution">
    <text evidence="13">Lacks conserved residue(s) required for the propagation of feature annotation.</text>
</comment>
<evidence type="ECO:0000256" key="3">
    <source>
        <dbReference type="ARBA" id="ARBA00022490"/>
    </source>
</evidence>
<comment type="caution">
    <text evidence="15">The sequence shown here is derived from an EMBL/GenBank/DDBJ whole genome shotgun (WGS) entry which is preliminary data.</text>
</comment>
<feature type="modified residue" description="2-(S-cysteinyl)pyruvic acid O-phosphothioketal" evidence="13">
    <location>
        <position position="131"/>
    </location>
</feature>
<evidence type="ECO:0000256" key="4">
    <source>
        <dbReference type="ARBA" id="ARBA00022618"/>
    </source>
</evidence>
<comment type="similarity">
    <text evidence="11 13">Belongs to the EPSP synthase family. MurA subfamily.</text>
</comment>
<dbReference type="GO" id="GO:0008360">
    <property type="term" value="P:regulation of cell shape"/>
    <property type="evidence" value="ECO:0007669"/>
    <property type="project" value="UniProtKB-KW"/>
</dbReference>
<keyword evidence="13" id="KW-0670">Pyruvate</keyword>
<dbReference type="GO" id="GO:0008760">
    <property type="term" value="F:UDP-N-acetylglucosamine 1-carboxyvinyltransferase activity"/>
    <property type="evidence" value="ECO:0007669"/>
    <property type="project" value="UniProtKB-UniRule"/>
</dbReference>
<feature type="binding site" evidence="13">
    <location>
        <position position="107"/>
    </location>
    <ligand>
        <name>UDP-N-acetyl-alpha-D-glucosamine</name>
        <dbReference type="ChEBI" id="CHEBI:57705"/>
    </ligand>
</feature>
<evidence type="ECO:0000313" key="16">
    <source>
        <dbReference type="Proteomes" id="UP000475666"/>
    </source>
</evidence>
<dbReference type="PANTHER" id="PTHR43783">
    <property type="entry name" value="UDP-N-ACETYLGLUCOSAMINE 1-CARBOXYVINYLTRANSFERASE"/>
    <property type="match status" value="1"/>
</dbReference>
<dbReference type="AlphaFoldDB" id="A0A6G3TDC6"/>
<dbReference type="GO" id="GO:0005737">
    <property type="term" value="C:cytoplasm"/>
    <property type="evidence" value="ECO:0007669"/>
    <property type="project" value="UniProtKB-SubCell"/>
</dbReference>
<organism evidence="15 16">
    <name type="scientific">Streptomyces rubrogriseus</name>
    <dbReference type="NCBI Taxonomy" id="194673"/>
    <lineage>
        <taxon>Bacteria</taxon>
        <taxon>Bacillati</taxon>
        <taxon>Actinomycetota</taxon>
        <taxon>Actinomycetes</taxon>
        <taxon>Kitasatosporales</taxon>
        <taxon>Streptomycetaceae</taxon>
        <taxon>Streptomyces</taxon>
        <taxon>Streptomyces violaceoruber group</taxon>
    </lineage>
</organism>
<dbReference type="InterPro" id="IPR050068">
    <property type="entry name" value="MurA_subfamily"/>
</dbReference>
<keyword evidence="6 13" id="KW-0133">Cell shape</keyword>
<dbReference type="EMBL" id="JAAGMQ010000447">
    <property type="protein sequence ID" value="NEC34546.1"/>
    <property type="molecule type" value="Genomic_DNA"/>
</dbReference>
<keyword evidence="9 13" id="KW-0961">Cell wall biogenesis/degradation</keyword>
<evidence type="ECO:0000256" key="6">
    <source>
        <dbReference type="ARBA" id="ARBA00022960"/>
    </source>
</evidence>
<dbReference type="Pfam" id="PF00275">
    <property type="entry name" value="EPSP_synthase"/>
    <property type="match status" value="1"/>
</dbReference>
<comment type="pathway">
    <text evidence="2 13">Cell wall biogenesis; peptidoglycan biosynthesis.</text>
</comment>
<dbReference type="Proteomes" id="UP000475666">
    <property type="component" value="Unassembled WGS sequence"/>
</dbReference>
<keyword evidence="3 13" id="KW-0963">Cytoplasm</keyword>
<comment type="catalytic activity">
    <reaction evidence="12 13">
        <text>phosphoenolpyruvate + UDP-N-acetyl-alpha-D-glucosamine = UDP-N-acetyl-3-O-(1-carboxyvinyl)-alpha-D-glucosamine + phosphate</text>
        <dbReference type="Rhea" id="RHEA:18681"/>
        <dbReference type="ChEBI" id="CHEBI:43474"/>
        <dbReference type="ChEBI" id="CHEBI:57705"/>
        <dbReference type="ChEBI" id="CHEBI:58702"/>
        <dbReference type="ChEBI" id="CHEBI:68483"/>
        <dbReference type="EC" id="2.5.1.7"/>
    </reaction>
</comment>
<comment type="subcellular location">
    <subcellularLocation>
        <location evidence="1 13">Cytoplasm</location>
    </subcellularLocation>
</comment>
<feature type="binding site" evidence="13">
    <location>
        <position position="341"/>
    </location>
    <ligand>
        <name>UDP-N-acetyl-alpha-D-glucosamine</name>
        <dbReference type="ChEBI" id="CHEBI:57705"/>
    </ligand>
</feature>
<dbReference type="SUPFAM" id="SSF55205">
    <property type="entry name" value="EPT/RTPC-like"/>
    <property type="match status" value="1"/>
</dbReference>
<feature type="binding site" evidence="13">
    <location>
        <begin position="36"/>
        <end position="37"/>
    </location>
    <ligand>
        <name>phosphoenolpyruvate</name>
        <dbReference type="ChEBI" id="CHEBI:58702"/>
    </ligand>
</feature>
<keyword evidence="8 13" id="KW-0131">Cell cycle</keyword>
<dbReference type="NCBIfam" id="NF006873">
    <property type="entry name" value="PRK09369.1"/>
    <property type="match status" value="1"/>
</dbReference>
<evidence type="ECO:0000256" key="11">
    <source>
        <dbReference type="ARBA" id="ARBA00038367"/>
    </source>
</evidence>
<gene>
    <name evidence="13 15" type="primary">murA</name>
    <name evidence="15" type="ORF">G3I66_15365</name>
</gene>
<dbReference type="CDD" id="cd01555">
    <property type="entry name" value="UdpNAET"/>
    <property type="match status" value="1"/>
</dbReference>
<dbReference type="UniPathway" id="UPA00219"/>
<keyword evidence="4 13" id="KW-0132">Cell division</keyword>
<evidence type="ECO:0000256" key="13">
    <source>
        <dbReference type="HAMAP-Rule" id="MF_00111"/>
    </source>
</evidence>
<dbReference type="InterPro" id="IPR005750">
    <property type="entry name" value="UDP_GlcNAc_COvinyl_MurA"/>
</dbReference>
<dbReference type="GO" id="GO:0051301">
    <property type="term" value="P:cell division"/>
    <property type="evidence" value="ECO:0007669"/>
    <property type="project" value="UniProtKB-KW"/>
</dbReference>
<evidence type="ECO:0000256" key="8">
    <source>
        <dbReference type="ARBA" id="ARBA00023306"/>
    </source>
</evidence>
<dbReference type="EC" id="2.5.1.7" evidence="13"/>
<evidence type="ECO:0000256" key="1">
    <source>
        <dbReference type="ARBA" id="ARBA00004496"/>
    </source>
</evidence>
<feature type="domain" description="Enolpyruvate transferase" evidence="14">
    <location>
        <begin position="21"/>
        <end position="435"/>
    </location>
</feature>